<evidence type="ECO:0000256" key="5">
    <source>
        <dbReference type="SAM" id="Phobius"/>
    </source>
</evidence>
<dbReference type="InterPro" id="IPR038770">
    <property type="entry name" value="Na+/solute_symporter_sf"/>
</dbReference>
<proteinExistence type="predicted"/>
<dbReference type="Gene3D" id="1.20.1530.20">
    <property type="match status" value="1"/>
</dbReference>
<dbReference type="EMBL" id="LYVF01000066">
    <property type="protein sequence ID" value="OAT85308.1"/>
    <property type="molecule type" value="Genomic_DNA"/>
</dbReference>
<dbReference type="RefSeq" id="WP_066666910.1">
    <property type="nucleotide sequence ID" value="NZ_LYVF01000066.1"/>
</dbReference>
<feature type="transmembrane region" description="Helical" evidence="5">
    <location>
        <begin position="71"/>
        <end position="94"/>
    </location>
</feature>
<reference evidence="6 7" key="1">
    <citation type="submission" date="2016-04" db="EMBL/GenBank/DDBJ databases">
        <authorList>
            <person name="Evans L.H."/>
            <person name="Alamgir A."/>
            <person name="Owens N."/>
            <person name="Weber N.D."/>
            <person name="Virtaneva K."/>
            <person name="Barbian K."/>
            <person name="Babar A."/>
            <person name="Rosenke K."/>
        </authorList>
    </citation>
    <scope>NUCLEOTIDE SEQUENCE [LARGE SCALE GENOMIC DNA]</scope>
    <source>
        <strain evidence="6 7">LMa1</strain>
    </source>
</reference>
<dbReference type="InterPro" id="IPR002657">
    <property type="entry name" value="BilAc:Na_symport/Acr3"/>
</dbReference>
<feature type="transmembrane region" description="Helical" evidence="5">
    <location>
        <begin position="165"/>
        <end position="186"/>
    </location>
</feature>
<protein>
    <submittedName>
        <fullName evidence="6">Bile acid:sodium symporter</fullName>
    </submittedName>
</protein>
<dbReference type="PANTHER" id="PTHR10361">
    <property type="entry name" value="SODIUM-BILE ACID COTRANSPORTER"/>
    <property type="match status" value="1"/>
</dbReference>
<dbReference type="GO" id="GO:0016020">
    <property type="term" value="C:membrane"/>
    <property type="evidence" value="ECO:0007669"/>
    <property type="project" value="UniProtKB-SubCell"/>
</dbReference>
<feature type="transmembrane region" description="Helical" evidence="5">
    <location>
        <begin position="100"/>
        <end position="121"/>
    </location>
</feature>
<comment type="caution">
    <text evidence="6">The sequence shown here is derived from an EMBL/GenBank/DDBJ whole genome shotgun (WGS) entry which is preliminary data.</text>
</comment>
<organism evidence="6 7">
    <name type="scientific">Desulfotomaculum copahuensis</name>
    <dbReference type="NCBI Taxonomy" id="1838280"/>
    <lineage>
        <taxon>Bacteria</taxon>
        <taxon>Bacillati</taxon>
        <taxon>Bacillota</taxon>
        <taxon>Clostridia</taxon>
        <taxon>Eubacteriales</taxon>
        <taxon>Desulfotomaculaceae</taxon>
        <taxon>Desulfotomaculum</taxon>
    </lineage>
</organism>
<feature type="transmembrane region" description="Helical" evidence="5">
    <location>
        <begin position="128"/>
        <end position="153"/>
    </location>
</feature>
<feature type="transmembrane region" description="Helical" evidence="5">
    <location>
        <begin position="38"/>
        <end position="59"/>
    </location>
</feature>
<evidence type="ECO:0000313" key="7">
    <source>
        <dbReference type="Proteomes" id="UP000078532"/>
    </source>
</evidence>
<keyword evidence="2 5" id="KW-0812">Transmembrane</keyword>
<keyword evidence="4 5" id="KW-0472">Membrane</keyword>
<dbReference type="InterPro" id="IPR004710">
    <property type="entry name" value="Bilac:Na_transpt"/>
</dbReference>
<sequence>MLDYFACWNQWLGRRMFFVVLSALLAGFLMPLPHSPVLATTAVALFAYMTFITALDTGFRDFFHVLARPWITIWMLLLIHVVMPLVAWGAGLLFYPHAPLTRLGFLIGAAIPIGVTSIIWTSVVRGDVALALVAVTLDTLVSPLLLPAFIALVAGREVHVDYVRLLVGLLWMVTIPSLAGMAVNDLTRRRLTGFSHSVGGFTSKVALFLVVFINAGAVAPEINWNASLLKLLLVILLLVMSGYYIGYAGSFVLNERRRDTVAAMIYNVGMRNISFGAVLAVAYFPAAVAVPVTLAMIFQQPLAAVVSYLFNRFDRSAACVPELTRR</sequence>
<evidence type="ECO:0000313" key="6">
    <source>
        <dbReference type="EMBL" id="OAT85308.1"/>
    </source>
</evidence>
<dbReference type="OrthoDB" id="1551454at2"/>
<dbReference type="STRING" id="1838280.A6M21_17330"/>
<feature type="transmembrane region" description="Helical" evidence="5">
    <location>
        <begin position="198"/>
        <end position="219"/>
    </location>
</feature>
<name>A0A1B7LGY2_9FIRM</name>
<feature type="transmembrane region" description="Helical" evidence="5">
    <location>
        <begin position="231"/>
        <end position="253"/>
    </location>
</feature>
<keyword evidence="3 5" id="KW-1133">Transmembrane helix</keyword>
<feature type="transmembrane region" description="Helical" evidence="5">
    <location>
        <begin position="273"/>
        <end position="298"/>
    </location>
</feature>
<evidence type="ECO:0000256" key="4">
    <source>
        <dbReference type="ARBA" id="ARBA00023136"/>
    </source>
</evidence>
<evidence type="ECO:0000256" key="1">
    <source>
        <dbReference type="ARBA" id="ARBA00004141"/>
    </source>
</evidence>
<accession>A0A1B7LGY2</accession>
<feature type="transmembrane region" description="Helical" evidence="5">
    <location>
        <begin position="12"/>
        <end position="32"/>
    </location>
</feature>
<dbReference type="Proteomes" id="UP000078532">
    <property type="component" value="Unassembled WGS sequence"/>
</dbReference>
<evidence type="ECO:0000256" key="2">
    <source>
        <dbReference type="ARBA" id="ARBA00022692"/>
    </source>
</evidence>
<dbReference type="PANTHER" id="PTHR10361:SF28">
    <property type="entry name" value="P3 PROTEIN-RELATED"/>
    <property type="match status" value="1"/>
</dbReference>
<evidence type="ECO:0000256" key="3">
    <source>
        <dbReference type="ARBA" id="ARBA00022989"/>
    </source>
</evidence>
<comment type="subcellular location">
    <subcellularLocation>
        <location evidence="1">Membrane</location>
        <topology evidence="1">Multi-pass membrane protein</topology>
    </subcellularLocation>
</comment>
<gene>
    <name evidence="6" type="ORF">A6M21_17330</name>
</gene>
<dbReference type="AlphaFoldDB" id="A0A1B7LGY2"/>
<keyword evidence="7" id="KW-1185">Reference proteome</keyword>
<dbReference type="Pfam" id="PF01758">
    <property type="entry name" value="SBF"/>
    <property type="match status" value="1"/>
</dbReference>